<protein>
    <submittedName>
        <fullName evidence="1">Uncharacterized protein</fullName>
    </submittedName>
</protein>
<organism evidence="1">
    <name type="scientific">Anguilla anguilla</name>
    <name type="common">European freshwater eel</name>
    <name type="synonym">Muraena anguilla</name>
    <dbReference type="NCBI Taxonomy" id="7936"/>
    <lineage>
        <taxon>Eukaryota</taxon>
        <taxon>Metazoa</taxon>
        <taxon>Chordata</taxon>
        <taxon>Craniata</taxon>
        <taxon>Vertebrata</taxon>
        <taxon>Euteleostomi</taxon>
        <taxon>Actinopterygii</taxon>
        <taxon>Neopterygii</taxon>
        <taxon>Teleostei</taxon>
        <taxon>Anguilliformes</taxon>
        <taxon>Anguillidae</taxon>
        <taxon>Anguilla</taxon>
    </lineage>
</organism>
<evidence type="ECO:0000313" key="1">
    <source>
        <dbReference type="EMBL" id="JAI02065.1"/>
    </source>
</evidence>
<accession>A0A0E9XHC6</accession>
<dbReference type="AlphaFoldDB" id="A0A0E9XHC6"/>
<proteinExistence type="predicted"/>
<reference evidence="1" key="1">
    <citation type="submission" date="2014-11" db="EMBL/GenBank/DDBJ databases">
        <authorList>
            <person name="Amaro Gonzalez C."/>
        </authorList>
    </citation>
    <scope>NUCLEOTIDE SEQUENCE</scope>
</reference>
<name>A0A0E9XHC6_ANGAN</name>
<dbReference type="EMBL" id="GBXM01006513">
    <property type="protein sequence ID" value="JAI02065.1"/>
    <property type="molecule type" value="Transcribed_RNA"/>
</dbReference>
<reference evidence="1" key="2">
    <citation type="journal article" date="2015" name="Fish Shellfish Immunol.">
        <title>Early steps in the European eel (Anguilla anguilla)-Vibrio vulnificus interaction in the gills: Role of the RtxA13 toxin.</title>
        <authorList>
            <person name="Callol A."/>
            <person name="Pajuelo D."/>
            <person name="Ebbesson L."/>
            <person name="Teles M."/>
            <person name="MacKenzie S."/>
            <person name="Amaro C."/>
        </authorList>
    </citation>
    <scope>NUCLEOTIDE SEQUENCE</scope>
</reference>
<sequence>MQGRNTAGFPCTASEPVFKKWCEHPTVLACTDLPAFPSIAQNFLCLLVMVHKWYTYMAAILCLGNIQCCNHMLCISPVLFLMYFWIPQICSQ</sequence>